<evidence type="ECO:0000256" key="2">
    <source>
        <dbReference type="ARBA" id="ARBA00022801"/>
    </source>
</evidence>
<reference evidence="9" key="1">
    <citation type="submission" date="2008-04" db="EMBL/GenBank/DDBJ databases">
        <title>Draft genome sequence of Providencia stuartii (ATCC 25827).</title>
        <authorList>
            <person name="Sudarsanam P."/>
            <person name="Ley R."/>
            <person name="Guruge J."/>
            <person name="Turnbaugh P.J."/>
            <person name="Mahowald M."/>
            <person name="Liep D."/>
            <person name="Gordon J."/>
        </authorList>
    </citation>
    <scope>NUCLEOTIDE SEQUENCE [LARGE SCALE GENOMIC DNA]</scope>
    <source>
        <strain evidence="9">ATCC 25827</strain>
    </source>
</reference>
<dbReference type="SUPFAM" id="SSF49899">
    <property type="entry name" value="Concanavalin A-like lectins/glucanases"/>
    <property type="match status" value="1"/>
</dbReference>
<keyword evidence="5" id="KW-0963">Cytoplasm</keyword>
<reference evidence="9" key="2">
    <citation type="submission" date="2008-04" db="EMBL/GenBank/DDBJ databases">
        <title>Draft genome sequence of Providencia stuartii(ATCC 25827).</title>
        <authorList>
            <person name="Sudarsanam P."/>
            <person name="Ley R."/>
            <person name="Guruge J."/>
            <person name="Turnbaugh P.J."/>
            <person name="Mahowald M."/>
            <person name="Liep D."/>
            <person name="Gordon J."/>
        </authorList>
    </citation>
    <scope>NUCLEOTIDE SEQUENCE [LARGE SCALE GENOMIC DNA]</scope>
    <source>
        <strain evidence="9">ATCC 25827</strain>
    </source>
</reference>
<dbReference type="InterPro" id="IPR023296">
    <property type="entry name" value="Glyco_hydro_beta-prop_sf"/>
</dbReference>
<dbReference type="InterPro" id="IPR013148">
    <property type="entry name" value="Glyco_hydro_32_N"/>
</dbReference>
<dbReference type="EMBL" id="ABJD02000101">
    <property type="protein sequence ID" value="EDU60456.1"/>
    <property type="molecule type" value="Genomic_DNA"/>
</dbReference>
<dbReference type="GO" id="GO:0005975">
    <property type="term" value="P:carbohydrate metabolic process"/>
    <property type="evidence" value="ECO:0007669"/>
    <property type="project" value="InterPro"/>
</dbReference>
<comment type="catalytic activity">
    <reaction evidence="4">
        <text>Hydrolysis of terminal non-reducing beta-D-fructofuranoside residues in beta-D-fructofuranosides.</text>
        <dbReference type="EC" id="3.2.1.26"/>
    </reaction>
</comment>
<comment type="subcellular location">
    <subcellularLocation>
        <location evidence="5">Cytoplasm</location>
    </subcellularLocation>
</comment>
<evidence type="ECO:0000256" key="3">
    <source>
        <dbReference type="ARBA" id="ARBA00023295"/>
    </source>
</evidence>
<dbReference type="Proteomes" id="UP000004506">
    <property type="component" value="Unassembled WGS sequence"/>
</dbReference>
<proteinExistence type="inferred from homology"/>
<keyword evidence="3 4" id="KW-0326">Glycosidase</keyword>
<dbReference type="CDD" id="cd08996">
    <property type="entry name" value="GH32_FFase"/>
    <property type="match status" value="1"/>
</dbReference>
<evidence type="ECO:0000259" key="7">
    <source>
        <dbReference type="Pfam" id="PF08244"/>
    </source>
</evidence>
<comment type="similarity">
    <text evidence="1 4">Belongs to the glycosyl hydrolase 32 family.</text>
</comment>
<comment type="caution">
    <text evidence="8">The sequence shown here is derived from an EMBL/GenBank/DDBJ whole genome shotgun (WGS) entry which is preliminary data.</text>
</comment>
<feature type="domain" description="Glycosyl hydrolase family 32 C-terminal" evidence="7">
    <location>
        <begin position="335"/>
        <end position="479"/>
    </location>
</feature>
<evidence type="ECO:0000313" key="8">
    <source>
        <dbReference type="EMBL" id="EDU60456.1"/>
    </source>
</evidence>
<dbReference type="InterPro" id="IPR051214">
    <property type="entry name" value="GH32_Enzymes"/>
</dbReference>
<evidence type="ECO:0000256" key="5">
    <source>
        <dbReference type="RuleBase" id="RU365015"/>
    </source>
</evidence>
<dbReference type="SMART" id="SM00640">
    <property type="entry name" value="Glyco_32"/>
    <property type="match status" value="1"/>
</dbReference>
<evidence type="ECO:0000256" key="1">
    <source>
        <dbReference type="ARBA" id="ARBA00009902"/>
    </source>
</evidence>
<dbReference type="GO" id="GO:0005737">
    <property type="term" value="C:cytoplasm"/>
    <property type="evidence" value="ECO:0007669"/>
    <property type="project" value="UniProtKB-SubCell"/>
</dbReference>
<keyword evidence="2 4" id="KW-0378">Hydrolase</keyword>
<dbReference type="GO" id="GO:0004564">
    <property type="term" value="F:beta-fructofuranosidase activity"/>
    <property type="evidence" value="ECO:0007669"/>
    <property type="project" value="UniProtKB-EC"/>
</dbReference>
<evidence type="ECO:0000256" key="4">
    <source>
        <dbReference type="RuleBase" id="RU362110"/>
    </source>
</evidence>
<dbReference type="Gene3D" id="2.115.10.20">
    <property type="entry name" value="Glycosyl hydrolase domain, family 43"/>
    <property type="match status" value="1"/>
</dbReference>
<protein>
    <recommendedName>
        <fullName evidence="4">Sucrose-6-phosphate hydrolase</fullName>
        <ecNumber evidence="4">3.2.1.26</ecNumber>
    </recommendedName>
    <alternativeName>
        <fullName evidence="5">Invertase</fullName>
    </alternativeName>
</protein>
<evidence type="ECO:0000259" key="6">
    <source>
        <dbReference type="Pfam" id="PF00251"/>
    </source>
</evidence>
<feature type="domain" description="Glycosyl hydrolase family 32 N-terminal" evidence="6">
    <location>
        <begin position="29"/>
        <end position="332"/>
    </location>
</feature>
<dbReference type="NCBIfam" id="TIGR01322">
    <property type="entry name" value="scrB_fam"/>
    <property type="match status" value="1"/>
</dbReference>
<accession>A0AA86YMB9</accession>
<evidence type="ECO:0000313" key="9">
    <source>
        <dbReference type="Proteomes" id="UP000004506"/>
    </source>
</evidence>
<gene>
    <name evidence="8" type="ORF">PROSTU_03663</name>
</gene>
<dbReference type="PANTHER" id="PTHR43101:SF1">
    <property type="entry name" value="BETA-FRUCTOSIDASE"/>
    <property type="match status" value="1"/>
</dbReference>
<dbReference type="InterPro" id="IPR013320">
    <property type="entry name" value="ConA-like_dom_sf"/>
</dbReference>
<comment type="function">
    <text evidence="5">Enables the bacterium to metabolize sucrose as a sole carbon source.</text>
</comment>
<dbReference type="InterPro" id="IPR001362">
    <property type="entry name" value="Glyco_hydro_32"/>
</dbReference>
<name>A0AA86YMB9_PROST</name>
<dbReference type="InterPro" id="IPR006232">
    <property type="entry name" value="Suc6P_hydrolase"/>
</dbReference>
<reference evidence="8 9" key="3">
    <citation type="submission" date="2008-05" db="EMBL/GenBank/DDBJ databases">
        <authorList>
            <person name="Fulton L."/>
            <person name="Clifton S."/>
            <person name="Fulton B."/>
            <person name="Xu J."/>
            <person name="Minx P."/>
            <person name="Pepin K.H."/>
            <person name="Johnson M."/>
            <person name="Thiruvilangam P."/>
            <person name="Bhonagiri V."/>
            <person name="Nash W.E."/>
            <person name="Mardis E.R."/>
            <person name="Wilson R.K."/>
        </authorList>
    </citation>
    <scope>NUCLEOTIDE SEQUENCE [LARGE SCALE GENOMIC DNA]</scope>
    <source>
        <strain evidence="8 9">ATCC 25827</strain>
    </source>
</reference>
<sequence>MMKQRIEQASIALETARQSLNKQFYPEYHLASYAGWLNDPNGLVYHNGLYHAFYQHHPYSSDWGPMHWGHATSQDMLHWSHQPIALAPGNDYDRDGCFSGSAVSHHGKLYLFYTGHIWLSDEGDDSEIYQAQCLAVSEDGIHFEKKGVLIPPPEGYMHFRDPKVWYQDSRWWMVVGARDHLNQGQILLFSTEDLLNWPSEYQVLAKTEDKNVYMWECPDFFPLGEQFVTLFSPQGKKPSGHQYRNRFQNGYLVGHWSPQQPYEITHHFTEIDFGHDFYAPQTFLSKDGRRIAIAWMDMWESHMPSKPHGWSGCFTIPRELTLNNQGKIQVNPIKELTSLRQEAIEITPCVLEKNSVIKMYDDAKACEIELIWDLQNSPAEKFGFWIGNGAQFFIDGQTQTLMLTRHYPEYVISDYRCAPLPQTQYLKIRAFIDKSSIEVFINEGEMCFTSRIYPQEGERALTLFAINQKAKLIKATLWPLHKAVE</sequence>
<dbReference type="AlphaFoldDB" id="A0AA86YMB9"/>
<organism evidence="8 9">
    <name type="scientific">Providencia stuartii ATCC 25827</name>
    <dbReference type="NCBI Taxonomy" id="471874"/>
    <lineage>
        <taxon>Bacteria</taxon>
        <taxon>Pseudomonadati</taxon>
        <taxon>Pseudomonadota</taxon>
        <taxon>Gammaproteobacteria</taxon>
        <taxon>Enterobacterales</taxon>
        <taxon>Morganellaceae</taxon>
        <taxon>Providencia</taxon>
    </lineage>
</organism>
<dbReference type="SUPFAM" id="SSF75005">
    <property type="entry name" value="Arabinanase/levansucrase/invertase"/>
    <property type="match status" value="1"/>
</dbReference>
<dbReference type="PANTHER" id="PTHR43101">
    <property type="entry name" value="BETA-FRUCTOSIDASE"/>
    <property type="match status" value="1"/>
</dbReference>
<dbReference type="Pfam" id="PF08244">
    <property type="entry name" value="Glyco_hydro_32C"/>
    <property type="match status" value="1"/>
</dbReference>
<comment type="pathway">
    <text evidence="5">Glycan biosynthesis; sucrose metabolism.</text>
</comment>
<dbReference type="Pfam" id="PF00251">
    <property type="entry name" value="Glyco_hydro_32N"/>
    <property type="match status" value="1"/>
</dbReference>
<dbReference type="EC" id="3.2.1.26" evidence="4"/>
<dbReference type="Gene3D" id="2.60.120.560">
    <property type="entry name" value="Exo-inulinase, domain 1"/>
    <property type="match status" value="1"/>
</dbReference>
<keyword evidence="5" id="KW-0119">Carbohydrate metabolism</keyword>
<dbReference type="InterPro" id="IPR013189">
    <property type="entry name" value="Glyco_hydro_32_C"/>
</dbReference>